<comment type="caution">
    <text evidence="7">The sequence shown here is derived from an EMBL/GenBank/DDBJ whole genome shotgun (WGS) entry which is preliminary data.</text>
</comment>
<dbReference type="GO" id="GO:0071424">
    <property type="term" value="F:rRNA (cytosine-N4-)-methyltransferase activity"/>
    <property type="evidence" value="ECO:0007669"/>
    <property type="project" value="UniProtKB-UniRule"/>
</dbReference>
<evidence type="ECO:0000256" key="6">
    <source>
        <dbReference type="HAMAP-Rule" id="MF_01007"/>
    </source>
</evidence>
<dbReference type="PANTHER" id="PTHR11265:SF0">
    <property type="entry name" value="12S RRNA N4-METHYLCYTIDINE METHYLTRANSFERASE"/>
    <property type="match status" value="1"/>
</dbReference>
<accession>A0A2H0WR79</accession>
<dbReference type="InterPro" id="IPR002903">
    <property type="entry name" value="RsmH"/>
</dbReference>
<dbReference type="SUPFAM" id="SSF81799">
    <property type="entry name" value="Putative methyltransferase TM0872, insert domain"/>
    <property type="match status" value="1"/>
</dbReference>
<dbReference type="Gene3D" id="1.10.150.170">
    <property type="entry name" value="Putative methyltransferase TM0872, insert domain"/>
    <property type="match status" value="1"/>
</dbReference>
<sequence>MAKISKHTPVLLQTAIKYLNVKPNRLYIDATLGGGGHAEAILKKGGRVLGIDCDPEALEIAQKRLAQACPNSLFSQKGEASEQDRVPPKRQWQLIKGNFAYLENIAKEARINRAEGILFDLGVNTYQLTSKRRGFSFKSRAPLDMRMDPNLNVTAADLIAVLSENELYQIFTKFSQEQLARPIARAIVGARKVKPIKTCQELTIIIEGVYQKRGKIHPATKVFQALRIAVNDELNNLKKALPQALRLLKKGGNLVIISFHEGEDRIVKNFLRENSQAGRLKIMTKKVVRPNKEEIITNPRSRSARLRAGQKI</sequence>
<gene>
    <name evidence="6" type="primary">rsmH</name>
    <name evidence="7" type="ORF">COT63_01325</name>
</gene>
<feature type="binding site" evidence="6">
    <location>
        <position position="120"/>
    </location>
    <ligand>
        <name>S-adenosyl-L-methionine</name>
        <dbReference type="ChEBI" id="CHEBI:59789"/>
    </ligand>
</feature>
<feature type="binding site" evidence="6">
    <location>
        <position position="127"/>
    </location>
    <ligand>
        <name>S-adenosyl-L-methionine</name>
        <dbReference type="ChEBI" id="CHEBI:59789"/>
    </ligand>
</feature>
<feature type="binding site" evidence="6">
    <location>
        <position position="99"/>
    </location>
    <ligand>
        <name>S-adenosyl-L-methionine</name>
        <dbReference type="ChEBI" id="CHEBI:59789"/>
    </ligand>
</feature>
<dbReference type="SUPFAM" id="SSF53335">
    <property type="entry name" value="S-adenosyl-L-methionine-dependent methyltransferases"/>
    <property type="match status" value="1"/>
</dbReference>
<dbReference type="Pfam" id="PF01795">
    <property type="entry name" value="Methyltransf_5"/>
    <property type="match status" value="1"/>
</dbReference>
<dbReference type="GO" id="GO:0005737">
    <property type="term" value="C:cytoplasm"/>
    <property type="evidence" value="ECO:0007669"/>
    <property type="project" value="UniProtKB-SubCell"/>
</dbReference>
<dbReference type="EMBL" id="PEZH01000023">
    <property type="protein sequence ID" value="PIS15182.1"/>
    <property type="molecule type" value="Genomic_DNA"/>
</dbReference>
<evidence type="ECO:0000256" key="1">
    <source>
        <dbReference type="ARBA" id="ARBA00010396"/>
    </source>
</evidence>
<dbReference type="InterPro" id="IPR029063">
    <property type="entry name" value="SAM-dependent_MTases_sf"/>
</dbReference>
<protein>
    <recommendedName>
        <fullName evidence="6">Ribosomal RNA small subunit methyltransferase H</fullName>
        <ecNumber evidence="6">2.1.1.199</ecNumber>
    </recommendedName>
    <alternativeName>
        <fullName evidence="6">16S rRNA m(4)C1402 methyltransferase</fullName>
    </alternativeName>
    <alternativeName>
        <fullName evidence="6">rRNA (cytosine-N(4)-)-methyltransferase RsmH</fullName>
    </alternativeName>
</protein>
<keyword evidence="3 6" id="KW-0489">Methyltransferase</keyword>
<keyword evidence="5 6" id="KW-0949">S-adenosyl-L-methionine</keyword>
<dbReference type="NCBIfam" id="TIGR00006">
    <property type="entry name" value="16S rRNA (cytosine(1402)-N(4))-methyltransferase RsmH"/>
    <property type="match status" value="1"/>
</dbReference>
<name>A0A2H0WR79_9BACT</name>
<comment type="subcellular location">
    <subcellularLocation>
        <location evidence="6">Cytoplasm</location>
    </subcellularLocation>
</comment>
<proteinExistence type="inferred from homology"/>
<dbReference type="PIRSF" id="PIRSF004486">
    <property type="entry name" value="MraW"/>
    <property type="match status" value="1"/>
</dbReference>
<dbReference type="HAMAP" id="MF_01007">
    <property type="entry name" value="16SrRNA_methyltr_H"/>
    <property type="match status" value="1"/>
</dbReference>
<comment type="catalytic activity">
    <reaction evidence="6">
        <text>cytidine(1402) in 16S rRNA + S-adenosyl-L-methionine = N(4)-methylcytidine(1402) in 16S rRNA + S-adenosyl-L-homocysteine + H(+)</text>
        <dbReference type="Rhea" id="RHEA:42928"/>
        <dbReference type="Rhea" id="RHEA-COMP:10286"/>
        <dbReference type="Rhea" id="RHEA-COMP:10287"/>
        <dbReference type="ChEBI" id="CHEBI:15378"/>
        <dbReference type="ChEBI" id="CHEBI:57856"/>
        <dbReference type="ChEBI" id="CHEBI:59789"/>
        <dbReference type="ChEBI" id="CHEBI:74506"/>
        <dbReference type="ChEBI" id="CHEBI:82748"/>
        <dbReference type="EC" id="2.1.1.199"/>
    </reaction>
</comment>
<comment type="similarity">
    <text evidence="1 6">Belongs to the methyltransferase superfamily. RsmH family.</text>
</comment>
<dbReference type="Gene3D" id="3.40.50.150">
    <property type="entry name" value="Vaccinia Virus protein VP39"/>
    <property type="match status" value="1"/>
</dbReference>
<reference evidence="8" key="1">
    <citation type="submission" date="2017-09" db="EMBL/GenBank/DDBJ databases">
        <title>Depth-based differentiation of microbial function through sediment-hosted aquifers and enrichment of novel symbionts in the deep terrestrial subsurface.</title>
        <authorList>
            <person name="Probst A.J."/>
            <person name="Ladd B."/>
            <person name="Jarett J.K."/>
            <person name="Geller-Mcgrath D.E."/>
            <person name="Sieber C.M.K."/>
            <person name="Emerson J.B."/>
            <person name="Anantharaman K."/>
            <person name="Thomas B.C."/>
            <person name="Malmstrom R."/>
            <person name="Stieglmeier M."/>
            <person name="Klingl A."/>
            <person name="Woyke T."/>
            <person name="Ryan C.M."/>
            <person name="Banfield J.F."/>
        </authorList>
    </citation>
    <scope>NUCLEOTIDE SEQUENCE [LARGE SCALE GENOMIC DNA]</scope>
</reference>
<dbReference type="PANTHER" id="PTHR11265">
    <property type="entry name" value="S-ADENOSYL-METHYLTRANSFERASE MRAW"/>
    <property type="match status" value="1"/>
</dbReference>
<keyword evidence="6" id="KW-0963">Cytoplasm</keyword>
<feature type="binding site" evidence="6">
    <location>
        <begin position="35"/>
        <end position="37"/>
    </location>
    <ligand>
        <name>S-adenosyl-L-methionine</name>
        <dbReference type="ChEBI" id="CHEBI:59789"/>
    </ligand>
</feature>
<keyword evidence="4 6" id="KW-0808">Transferase</keyword>
<dbReference type="InterPro" id="IPR023397">
    <property type="entry name" value="SAM-dep_MeTrfase_MraW_recog"/>
</dbReference>
<feature type="binding site" evidence="6">
    <location>
        <position position="52"/>
    </location>
    <ligand>
        <name>S-adenosyl-L-methionine</name>
        <dbReference type="ChEBI" id="CHEBI:59789"/>
    </ligand>
</feature>
<evidence type="ECO:0000313" key="7">
    <source>
        <dbReference type="EMBL" id="PIS15182.1"/>
    </source>
</evidence>
<evidence type="ECO:0000313" key="8">
    <source>
        <dbReference type="Proteomes" id="UP000231282"/>
    </source>
</evidence>
<keyword evidence="2 6" id="KW-0698">rRNA processing</keyword>
<dbReference type="AlphaFoldDB" id="A0A2H0WR79"/>
<evidence type="ECO:0000256" key="4">
    <source>
        <dbReference type="ARBA" id="ARBA00022679"/>
    </source>
</evidence>
<comment type="function">
    <text evidence="6">Specifically methylates the N4 position of cytidine in position 1402 (C1402) of 16S rRNA.</text>
</comment>
<organism evidence="7 8">
    <name type="scientific">Candidatus Shapirobacteria bacterium CG09_land_8_20_14_0_10_38_17</name>
    <dbReference type="NCBI Taxonomy" id="1974884"/>
    <lineage>
        <taxon>Bacteria</taxon>
        <taxon>Candidatus Shapironibacteriota</taxon>
    </lineage>
</organism>
<evidence type="ECO:0000256" key="2">
    <source>
        <dbReference type="ARBA" id="ARBA00022552"/>
    </source>
</evidence>
<dbReference type="Proteomes" id="UP000231282">
    <property type="component" value="Unassembled WGS sequence"/>
</dbReference>
<evidence type="ECO:0000256" key="5">
    <source>
        <dbReference type="ARBA" id="ARBA00022691"/>
    </source>
</evidence>
<dbReference type="EC" id="2.1.1.199" evidence="6"/>
<dbReference type="GO" id="GO:0070475">
    <property type="term" value="P:rRNA base methylation"/>
    <property type="evidence" value="ECO:0007669"/>
    <property type="project" value="UniProtKB-UniRule"/>
</dbReference>
<evidence type="ECO:0000256" key="3">
    <source>
        <dbReference type="ARBA" id="ARBA00022603"/>
    </source>
</evidence>